<accession>A0A197K4W2</accession>
<dbReference type="GO" id="GO:0006108">
    <property type="term" value="P:malate metabolic process"/>
    <property type="evidence" value="ECO:0007669"/>
    <property type="project" value="TreeGrafter"/>
</dbReference>
<dbReference type="InterPro" id="IPR036291">
    <property type="entry name" value="NAD(P)-bd_dom_sf"/>
</dbReference>
<dbReference type="InterPro" id="IPR046346">
    <property type="entry name" value="Aminoacid_DH-like_N_sf"/>
</dbReference>
<keyword evidence="11" id="KW-1185">Reference proteome</keyword>
<evidence type="ECO:0000256" key="4">
    <source>
        <dbReference type="ARBA" id="ARBA00022723"/>
    </source>
</evidence>
<keyword evidence="5 6" id="KW-0560">Oxidoreductase</keyword>
<comment type="cofactor">
    <cofactor evidence="1">
        <name>Mn(2+)</name>
        <dbReference type="ChEBI" id="CHEBI:29035"/>
    </cofactor>
</comment>
<evidence type="ECO:0000256" key="5">
    <source>
        <dbReference type="ARBA" id="ARBA00023002"/>
    </source>
</evidence>
<dbReference type="SUPFAM" id="SSF53223">
    <property type="entry name" value="Aminoacid dehydrogenase-like, N-terminal domain"/>
    <property type="match status" value="1"/>
</dbReference>
<dbReference type="PRINTS" id="PR00072">
    <property type="entry name" value="MALOXRDTASE"/>
</dbReference>
<dbReference type="GO" id="GO:0004471">
    <property type="term" value="F:malate dehydrogenase (decarboxylating) (NAD+) activity"/>
    <property type="evidence" value="ECO:0007669"/>
    <property type="project" value="TreeGrafter"/>
</dbReference>
<name>A0A197K4W2_9FUNG</name>
<dbReference type="GO" id="GO:0046872">
    <property type="term" value="F:metal ion binding"/>
    <property type="evidence" value="ECO:0007669"/>
    <property type="project" value="UniProtKB-KW"/>
</dbReference>
<sequence>MASTSSSLSRSWVTRSSTVLRSTTTTSKKINCSPSSTSTSLSSASFSTRTNRVPSPRLHLSSTSSRLGSSSSSISSSSISTSRSPFSFSSFSTLSSTSNSSSLLPSSIPSSLSKHNFIRALSSASPASLTDDIHHQHQQQQQPTHTNAMTVSETNNIHIQQIAKSSYLNQSTATPAELRNALRLHGLIPAKVESFDTQKKRALAQLRSKSSDIEKYVFLAWLRNTNVRLFYGLVSDQLEETLPLIYTPTVGTACQNYSNIYPFLAPPGQPDGLFLSINDLPNLTQIIQNYRPYPQNPELTPQIAVITDGSRILGLGDLGVGGMGIPVGKLQLYVAGAGIDPRRTIPITLDLGTNNEDKLKDEFYLGLRQKRVGDDQFFPFVDAVIQSLTSLYPKLLIQFEDFSSEHAFQLLEKYQPTNFCFNDDIQGTGAVILAGFMNAINLAGIPAKDHKILFFGAGSAAVGVAKQLAAYFVNDHGMSEDEAREMVWLVDSKGLVTLDRGDRLAEHKLYFARKDNSGSQYPDIASVIEHVRPTALFGLSSQSGAFSEQVLKSMAGLNERPIVFPLSNPAYQAECSFEQAMTHTKGKVIFASGTAFPKYTDPNTGLISAPGQGNNMYIFPGLGLGGILAQPDTISDRLIYSAARACANALTVEERSQGLLYPVLPRIRQVSAEVAAAVVAESVAEGTARNEEVIKLVNAHDRSALLKFVTSNMWTTNEVENEITTFAPHL</sequence>
<comment type="similarity">
    <text evidence="3 6">Belongs to the malic enzymes family.</text>
</comment>
<feature type="domain" description="Malic enzyme N-terminal" evidence="9">
    <location>
        <begin position="223"/>
        <end position="415"/>
    </location>
</feature>
<evidence type="ECO:0000256" key="6">
    <source>
        <dbReference type="RuleBase" id="RU003426"/>
    </source>
</evidence>
<dbReference type="InterPro" id="IPR012301">
    <property type="entry name" value="Malic_N_dom"/>
</dbReference>
<evidence type="ECO:0000313" key="10">
    <source>
        <dbReference type="EMBL" id="OAQ32218.1"/>
    </source>
</evidence>
<dbReference type="PANTHER" id="PTHR23406">
    <property type="entry name" value="MALIC ENZYME-RELATED"/>
    <property type="match status" value="1"/>
</dbReference>
<protein>
    <recommendedName>
        <fullName evidence="6">Malic enzyme</fullName>
    </recommendedName>
</protein>
<dbReference type="InterPro" id="IPR001891">
    <property type="entry name" value="Malic_OxRdtase"/>
</dbReference>
<proteinExistence type="inferred from homology"/>
<organism evidence="10 11">
    <name type="scientific">Linnemannia elongata AG-77</name>
    <dbReference type="NCBI Taxonomy" id="1314771"/>
    <lineage>
        <taxon>Eukaryota</taxon>
        <taxon>Fungi</taxon>
        <taxon>Fungi incertae sedis</taxon>
        <taxon>Mucoromycota</taxon>
        <taxon>Mortierellomycotina</taxon>
        <taxon>Mortierellomycetes</taxon>
        <taxon>Mortierellales</taxon>
        <taxon>Mortierellaceae</taxon>
        <taxon>Linnemannia</taxon>
    </lineage>
</organism>
<dbReference type="PANTHER" id="PTHR23406:SF32">
    <property type="entry name" value="NADP-DEPENDENT MALIC ENZYME"/>
    <property type="match status" value="1"/>
</dbReference>
<keyword evidence="4 6" id="KW-0479">Metal-binding</keyword>
<evidence type="ECO:0000313" key="11">
    <source>
        <dbReference type="Proteomes" id="UP000078512"/>
    </source>
</evidence>
<dbReference type="InterPro" id="IPR037062">
    <property type="entry name" value="Malic_N_dom_sf"/>
</dbReference>
<evidence type="ECO:0000256" key="2">
    <source>
        <dbReference type="ARBA" id="ARBA00001946"/>
    </source>
</evidence>
<dbReference type="Gene3D" id="3.40.50.10380">
    <property type="entry name" value="Malic enzyme, N-terminal domain"/>
    <property type="match status" value="1"/>
</dbReference>
<dbReference type="SMART" id="SM00919">
    <property type="entry name" value="Malic_M"/>
    <property type="match status" value="1"/>
</dbReference>
<dbReference type="Gene3D" id="3.40.50.720">
    <property type="entry name" value="NAD(P)-binding Rossmann-like Domain"/>
    <property type="match status" value="1"/>
</dbReference>
<dbReference type="Pfam" id="PF03949">
    <property type="entry name" value="Malic_M"/>
    <property type="match status" value="1"/>
</dbReference>
<dbReference type="OrthoDB" id="5365701at2759"/>
<evidence type="ECO:0000256" key="3">
    <source>
        <dbReference type="ARBA" id="ARBA00008785"/>
    </source>
</evidence>
<evidence type="ECO:0000256" key="7">
    <source>
        <dbReference type="SAM" id="MobiDB-lite"/>
    </source>
</evidence>
<dbReference type="STRING" id="1314771.A0A197K4W2"/>
<dbReference type="SMART" id="SM01274">
    <property type="entry name" value="malic"/>
    <property type="match status" value="1"/>
</dbReference>
<dbReference type="Proteomes" id="UP000078512">
    <property type="component" value="Unassembled WGS sequence"/>
</dbReference>
<dbReference type="InterPro" id="IPR015884">
    <property type="entry name" value="Malic_enzyme_CS"/>
</dbReference>
<dbReference type="PROSITE" id="PS00331">
    <property type="entry name" value="MALIC_ENZYMES"/>
    <property type="match status" value="1"/>
</dbReference>
<reference evidence="10 11" key="1">
    <citation type="submission" date="2016-05" db="EMBL/GenBank/DDBJ databases">
        <title>Genome sequencing reveals origins of a unique bacterial endosymbiosis in the earliest lineages of terrestrial Fungi.</title>
        <authorList>
            <consortium name="DOE Joint Genome Institute"/>
            <person name="Uehling J."/>
            <person name="Gryganskyi A."/>
            <person name="Hameed K."/>
            <person name="Tschaplinski T."/>
            <person name="Misztal P."/>
            <person name="Wu S."/>
            <person name="Desiro A."/>
            <person name="Vande Pol N."/>
            <person name="Du Z.-Y."/>
            <person name="Zienkiewicz A."/>
            <person name="Zienkiewicz K."/>
            <person name="Morin E."/>
            <person name="Tisserant E."/>
            <person name="Splivallo R."/>
            <person name="Hainaut M."/>
            <person name="Henrissat B."/>
            <person name="Ohm R."/>
            <person name="Kuo A."/>
            <person name="Yan J."/>
            <person name="Lipzen A."/>
            <person name="Nolan M."/>
            <person name="Labutti K."/>
            <person name="Barry K."/>
            <person name="Goldstein A."/>
            <person name="Labbe J."/>
            <person name="Schadt C."/>
            <person name="Tuskan G."/>
            <person name="Grigoriev I."/>
            <person name="Martin F."/>
            <person name="Vilgalys R."/>
            <person name="Bonito G."/>
        </authorList>
    </citation>
    <scope>NUCLEOTIDE SEQUENCE [LARGE SCALE GENOMIC DNA]</scope>
    <source>
        <strain evidence="10 11">AG-77</strain>
    </source>
</reference>
<evidence type="ECO:0000259" key="8">
    <source>
        <dbReference type="SMART" id="SM00919"/>
    </source>
</evidence>
<evidence type="ECO:0000256" key="1">
    <source>
        <dbReference type="ARBA" id="ARBA00001936"/>
    </source>
</evidence>
<dbReference type="NCBIfam" id="NF010052">
    <property type="entry name" value="PRK13529.1"/>
    <property type="match status" value="1"/>
</dbReference>
<dbReference type="AlphaFoldDB" id="A0A197K4W2"/>
<dbReference type="InterPro" id="IPR012302">
    <property type="entry name" value="Malic_NAD-bd"/>
</dbReference>
<dbReference type="GO" id="GO:0005739">
    <property type="term" value="C:mitochondrion"/>
    <property type="evidence" value="ECO:0007669"/>
    <property type="project" value="TreeGrafter"/>
</dbReference>
<dbReference type="SUPFAM" id="SSF51735">
    <property type="entry name" value="NAD(P)-binding Rossmann-fold domains"/>
    <property type="match status" value="1"/>
</dbReference>
<dbReference type="FunFam" id="3.40.50.720:FF:000182">
    <property type="entry name" value="NAD-dependent malic enzyme"/>
    <property type="match status" value="1"/>
</dbReference>
<evidence type="ECO:0000259" key="9">
    <source>
        <dbReference type="SMART" id="SM01274"/>
    </source>
</evidence>
<feature type="region of interest" description="Disordered" evidence="7">
    <location>
        <begin position="23"/>
        <end position="84"/>
    </location>
</feature>
<dbReference type="GO" id="GO:0051287">
    <property type="term" value="F:NAD binding"/>
    <property type="evidence" value="ECO:0007669"/>
    <property type="project" value="InterPro"/>
</dbReference>
<dbReference type="Pfam" id="PF00390">
    <property type="entry name" value="malic"/>
    <property type="match status" value="1"/>
</dbReference>
<comment type="cofactor">
    <cofactor evidence="2">
        <name>Mg(2+)</name>
        <dbReference type="ChEBI" id="CHEBI:18420"/>
    </cofactor>
</comment>
<dbReference type="EMBL" id="KV442026">
    <property type="protein sequence ID" value="OAQ32218.1"/>
    <property type="molecule type" value="Genomic_DNA"/>
</dbReference>
<feature type="domain" description="Malic enzyme NAD-binding" evidence="8">
    <location>
        <begin position="425"/>
        <end position="683"/>
    </location>
</feature>
<gene>
    <name evidence="10" type="ORF">K457DRAFT_135548</name>
</gene>